<dbReference type="InterPro" id="IPR011004">
    <property type="entry name" value="Trimer_LpxA-like_sf"/>
</dbReference>
<dbReference type="InterPro" id="IPR001451">
    <property type="entry name" value="Hexapep"/>
</dbReference>
<keyword evidence="3 7" id="KW-0808">Transferase</keyword>
<dbReference type="InterPro" id="IPR007691">
    <property type="entry name" value="LpxD"/>
</dbReference>
<keyword evidence="1 7" id="KW-0444">Lipid biosynthesis</keyword>
<evidence type="ECO:0000313" key="9">
    <source>
        <dbReference type="EMBL" id="QOP45729.1"/>
    </source>
</evidence>
<feature type="active site" description="Proton acceptor" evidence="7">
    <location>
        <position position="230"/>
    </location>
</feature>
<evidence type="ECO:0000256" key="7">
    <source>
        <dbReference type="HAMAP-Rule" id="MF_00523"/>
    </source>
</evidence>
<comment type="pathway">
    <text evidence="7">Bacterial outer membrane biogenesis; LPS lipid A biosynthesis.</text>
</comment>
<evidence type="ECO:0000256" key="5">
    <source>
        <dbReference type="ARBA" id="ARBA00023098"/>
    </source>
</evidence>
<dbReference type="PANTHER" id="PTHR43378">
    <property type="entry name" value="UDP-3-O-ACYLGLUCOSAMINE N-ACYLTRANSFERASE"/>
    <property type="match status" value="1"/>
</dbReference>
<dbReference type="HAMAP" id="MF_00523">
    <property type="entry name" value="LpxD"/>
    <property type="match status" value="1"/>
</dbReference>
<organism evidence="9 10">
    <name type="scientific">Sulfurimonas paralvinellae</name>
    <dbReference type="NCBI Taxonomy" id="317658"/>
    <lineage>
        <taxon>Bacteria</taxon>
        <taxon>Pseudomonadati</taxon>
        <taxon>Campylobacterota</taxon>
        <taxon>Epsilonproteobacteria</taxon>
        <taxon>Campylobacterales</taxon>
        <taxon>Sulfurimonadaceae</taxon>
        <taxon>Sulfurimonas</taxon>
    </lineage>
</organism>
<dbReference type="SUPFAM" id="SSF51161">
    <property type="entry name" value="Trimeric LpxA-like enzymes"/>
    <property type="match status" value="1"/>
</dbReference>
<dbReference type="GO" id="GO:0016410">
    <property type="term" value="F:N-acyltransferase activity"/>
    <property type="evidence" value="ECO:0007669"/>
    <property type="project" value="InterPro"/>
</dbReference>
<dbReference type="CDD" id="cd03352">
    <property type="entry name" value="LbH_LpxD"/>
    <property type="match status" value="1"/>
</dbReference>
<comment type="similarity">
    <text evidence="7">Belongs to the transferase hexapeptide repeat family. LpxD subfamily.</text>
</comment>
<dbReference type="InterPro" id="IPR018357">
    <property type="entry name" value="Hexapep_transf_CS"/>
</dbReference>
<evidence type="ECO:0000256" key="4">
    <source>
        <dbReference type="ARBA" id="ARBA00022737"/>
    </source>
</evidence>
<keyword evidence="5 7" id="KW-0443">Lipid metabolism</keyword>
<keyword evidence="4 7" id="KW-0677">Repeat</keyword>
<evidence type="ECO:0000256" key="2">
    <source>
        <dbReference type="ARBA" id="ARBA00022556"/>
    </source>
</evidence>
<dbReference type="Gene3D" id="3.40.1390.10">
    <property type="entry name" value="MurE/MurF, N-terminal domain"/>
    <property type="match status" value="1"/>
</dbReference>
<evidence type="ECO:0000256" key="1">
    <source>
        <dbReference type="ARBA" id="ARBA00022516"/>
    </source>
</evidence>
<proteinExistence type="inferred from homology"/>
<comment type="function">
    <text evidence="7">Catalyzes the N-acylation of UDP-3-O-acylglucosamine using 3-hydroxyacyl-ACP as the acyl donor. Is involved in the biosynthesis of lipid A, a phosphorylated glycolipid that anchors the lipopolysaccharide to the outer membrane of the cell.</text>
</comment>
<dbReference type="KEGG" id="spal:FM071_05295"/>
<feature type="domain" description="UDP-3-O-[3-hydroxymyristoyl] glucosamine N-acyltransferase non-repeat region" evidence="8">
    <location>
        <begin position="20"/>
        <end position="86"/>
    </location>
</feature>
<comment type="catalytic activity">
    <reaction evidence="7">
        <text>a UDP-3-O-[(3R)-3-hydroxyacyl]-alpha-D-glucosamine + a (3R)-hydroxyacyl-[ACP] = a UDP-2-N,3-O-bis[(3R)-3-hydroxyacyl]-alpha-D-glucosamine + holo-[ACP] + H(+)</text>
        <dbReference type="Rhea" id="RHEA:53836"/>
        <dbReference type="Rhea" id="RHEA-COMP:9685"/>
        <dbReference type="Rhea" id="RHEA-COMP:9945"/>
        <dbReference type="ChEBI" id="CHEBI:15378"/>
        <dbReference type="ChEBI" id="CHEBI:64479"/>
        <dbReference type="ChEBI" id="CHEBI:78827"/>
        <dbReference type="ChEBI" id="CHEBI:137740"/>
        <dbReference type="ChEBI" id="CHEBI:137748"/>
        <dbReference type="EC" id="2.3.1.191"/>
    </reaction>
</comment>
<name>A0A7M1B7L0_9BACT</name>
<evidence type="ECO:0000313" key="10">
    <source>
        <dbReference type="Proteomes" id="UP000593580"/>
    </source>
</evidence>
<reference evidence="9 10" key="1">
    <citation type="submission" date="2019-07" db="EMBL/GenBank/DDBJ databases">
        <title>Sulfurimonas paralvinellae sp. nov., a novel mesophilic, hydrogen- and sulfur-oxidizing chemolithoautotroph within the Epsilonproteo- bacteria isolated from a deep-sea hydrothermal vent polychaete nest, reclassification of Thiomicrospira denitrificans as Sulfurimonas denitrificans comb. nov. and emended description of the genus Sulfurimonas.</title>
        <authorList>
            <person name="Wang S."/>
            <person name="Jiang L."/>
            <person name="Shao Z."/>
        </authorList>
    </citation>
    <scope>NUCLEOTIDE SEQUENCE [LARGE SCALE GENOMIC DNA]</scope>
    <source>
        <strain evidence="9 10">GO25</strain>
    </source>
</reference>
<evidence type="ECO:0000256" key="3">
    <source>
        <dbReference type="ARBA" id="ARBA00022679"/>
    </source>
</evidence>
<dbReference type="PANTHER" id="PTHR43378:SF2">
    <property type="entry name" value="UDP-3-O-ACYLGLUCOSAMINE N-ACYLTRANSFERASE 1, MITOCHONDRIAL-RELATED"/>
    <property type="match status" value="1"/>
</dbReference>
<sequence length="316" mass="33341">MKLSEIAKIVEAEFHGEDKDIVSLNTLKDAASNELSFVANPKYVKDIPNTNAGAVLVTEATKEYVPKDSVALVVEDTYWQMAVLSQYFAPPIEDSDAPEAIIGQGSSVASTATVANGAVIGKNTTIMPGVYVGSGAQIGDNTILYPNVVVYRDCKVGNDCIIHAGTVVGSDGFGFASNRLGEHKKIYHIGNVVIEDDVEIGSNTSIDRAVFGTTLIEKGARLDNLIQVAHNCVFGKGSVAAAQSGFAGSTIIGQNNVFGAQSGTAGHLKIAPFNTFAARSGVTKSVKESGKTFAGFPFMDHKAWLKIQGKLARLIK</sequence>
<dbReference type="InterPro" id="IPR020573">
    <property type="entry name" value="UDP_GlcNAc_AcTrfase_non-rep"/>
</dbReference>
<keyword evidence="10" id="KW-1185">Reference proteome</keyword>
<dbReference type="GO" id="GO:0103118">
    <property type="term" value="F:UDP-3-O-[(3R)-3-hydroxyacyl]-glucosamine N-acyltransferase activity"/>
    <property type="evidence" value="ECO:0007669"/>
    <property type="project" value="UniProtKB-EC"/>
</dbReference>
<dbReference type="GO" id="GO:0016020">
    <property type="term" value="C:membrane"/>
    <property type="evidence" value="ECO:0007669"/>
    <property type="project" value="GOC"/>
</dbReference>
<evidence type="ECO:0000259" key="8">
    <source>
        <dbReference type="Pfam" id="PF04613"/>
    </source>
</evidence>
<gene>
    <name evidence="7 9" type="primary">lpxD</name>
    <name evidence="9" type="ORF">FM071_05295</name>
</gene>
<dbReference type="EMBL" id="CP041406">
    <property type="protein sequence ID" value="QOP45729.1"/>
    <property type="molecule type" value="Genomic_DNA"/>
</dbReference>
<dbReference type="GO" id="GO:0009245">
    <property type="term" value="P:lipid A biosynthetic process"/>
    <property type="evidence" value="ECO:0007669"/>
    <property type="project" value="UniProtKB-UniRule"/>
</dbReference>
<protein>
    <recommendedName>
        <fullName evidence="7">UDP-3-O-acylglucosamine N-acyltransferase</fullName>
        <ecNumber evidence="7">2.3.1.191</ecNumber>
    </recommendedName>
</protein>
<dbReference type="Gene3D" id="2.160.10.10">
    <property type="entry name" value="Hexapeptide repeat proteins"/>
    <property type="match status" value="1"/>
</dbReference>
<dbReference type="PROSITE" id="PS00101">
    <property type="entry name" value="HEXAPEP_TRANSFERASES"/>
    <property type="match status" value="1"/>
</dbReference>
<dbReference type="NCBIfam" id="NF002060">
    <property type="entry name" value="PRK00892.1"/>
    <property type="match status" value="1"/>
</dbReference>
<keyword evidence="6 7" id="KW-0012">Acyltransferase</keyword>
<accession>A0A7M1B7L0</accession>
<dbReference type="NCBIfam" id="TIGR01853">
    <property type="entry name" value="lipid_A_lpxD"/>
    <property type="match status" value="1"/>
</dbReference>
<dbReference type="UniPathway" id="UPA00973"/>
<evidence type="ECO:0000256" key="6">
    <source>
        <dbReference type="ARBA" id="ARBA00023315"/>
    </source>
</evidence>
<dbReference type="Proteomes" id="UP000593580">
    <property type="component" value="Chromosome"/>
</dbReference>
<dbReference type="EC" id="2.3.1.191" evidence="7"/>
<dbReference type="RefSeq" id="WP_193109609.1">
    <property type="nucleotide sequence ID" value="NZ_CP041406.1"/>
</dbReference>
<comment type="subunit">
    <text evidence="7">Homotrimer.</text>
</comment>
<dbReference type="Pfam" id="PF00132">
    <property type="entry name" value="Hexapep"/>
    <property type="match status" value="1"/>
</dbReference>
<keyword evidence="2 7" id="KW-0441">Lipid A biosynthesis</keyword>
<dbReference type="Pfam" id="PF04613">
    <property type="entry name" value="LpxD"/>
    <property type="match status" value="1"/>
</dbReference>
<dbReference type="AlphaFoldDB" id="A0A7M1B7L0"/>